<keyword evidence="1" id="KW-0808">Transferase</keyword>
<accession>A0ACC6Q5K8</accession>
<comment type="caution">
    <text evidence="1">The sequence shown here is derived from an EMBL/GenBank/DDBJ whole genome shotgun (WGS) entry which is preliminary data.</text>
</comment>
<evidence type="ECO:0000313" key="1">
    <source>
        <dbReference type="EMBL" id="MEJ8638848.1"/>
    </source>
</evidence>
<organism evidence="1 2">
    <name type="scientific">Streptomyces achmelvichensis</name>
    <dbReference type="NCBI Taxonomy" id="3134111"/>
    <lineage>
        <taxon>Bacteria</taxon>
        <taxon>Bacillati</taxon>
        <taxon>Actinomycetota</taxon>
        <taxon>Actinomycetes</taxon>
        <taxon>Kitasatosporales</taxon>
        <taxon>Streptomycetaceae</taxon>
        <taxon>Streptomyces</taxon>
    </lineage>
</organism>
<keyword evidence="2" id="KW-1185">Reference proteome</keyword>
<proteinExistence type="predicted"/>
<reference evidence="1" key="1">
    <citation type="submission" date="2024-03" db="EMBL/GenBank/DDBJ databases">
        <title>Novel Streptomyces species of biotechnological and ecological value are a feature of Machair soil.</title>
        <authorList>
            <person name="Prole J.R."/>
            <person name="Goodfellow M."/>
            <person name="Allenby N."/>
            <person name="Ward A.C."/>
        </authorList>
    </citation>
    <scope>NUCLEOTIDE SEQUENCE</scope>
    <source>
        <strain evidence="1">MS2.AVA.5</strain>
    </source>
</reference>
<gene>
    <name evidence="1" type="ORF">WKI67_36410</name>
</gene>
<keyword evidence="1" id="KW-0328">Glycosyltransferase</keyword>
<protein>
    <submittedName>
        <fullName evidence="1">Phosphoribosyltransferase</fullName>
    </submittedName>
</protein>
<sequence>MPHHLFHDRRDAGRELAGLLGHIDDPEVIVLGLPRGGVPVAYEVALSLGAPLDVFLVRKLGVPGHEEVAMGAIAGGGVTVRNDHVIRSLHITDEALRSVAEREGRELLRREEAYREGRPWPELTGRPVVLVDDGLATGASMKAAVRALLDQVPSRVVVAIPTAPASACRELRALVDEVVCATTPSPFSAVGNSYADFGQTTDGEVRELLRAARDPGRARPARRIPRRDSGGG</sequence>
<name>A0ACC6Q5K8_9ACTN</name>
<dbReference type="Proteomes" id="UP001377168">
    <property type="component" value="Unassembled WGS sequence"/>
</dbReference>
<dbReference type="EMBL" id="JBBKAJ010000022">
    <property type="protein sequence ID" value="MEJ8638848.1"/>
    <property type="molecule type" value="Genomic_DNA"/>
</dbReference>
<evidence type="ECO:0000313" key="2">
    <source>
        <dbReference type="Proteomes" id="UP001377168"/>
    </source>
</evidence>